<accession>A0A7Z9BZI2</accession>
<comment type="caution">
    <text evidence="2">The sequence shown here is derived from an EMBL/GenBank/DDBJ whole genome shotgun (WGS) entry which is preliminary data.</text>
</comment>
<reference evidence="2" key="1">
    <citation type="submission" date="2019-10" db="EMBL/GenBank/DDBJ databases">
        <authorList>
            <consortium name="Genoscope - CEA"/>
            <person name="William W."/>
        </authorList>
    </citation>
    <scope>NUCLEOTIDE SEQUENCE [LARGE SCALE GENOMIC DNA]</scope>
    <source>
        <strain evidence="2">BBR_PRJEB10992</strain>
    </source>
</reference>
<protein>
    <submittedName>
        <fullName evidence="2">Uncharacterized protein</fullName>
    </submittedName>
</protein>
<proteinExistence type="predicted"/>
<evidence type="ECO:0000256" key="1">
    <source>
        <dbReference type="SAM" id="Phobius"/>
    </source>
</evidence>
<name>A0A7Z9BZI2_9CYAN</name>
<keyword evidence="1" id="KW-0472">Membrane</keyword>
<keyword evidence="1" id="KW-0812">Transmembrane</keyword>
<dbReference type="OrthoDB" id="573258at2"/>
<dbReference type="AlphaFoldDB" id="A0A7Z9BZI2"/>
<evidence type="ECO:0000313" key="3">
    <source>
        <dbReference type="Proteomes" id="UP000184550"/>
    </source>
</evidence>
<dbReference type="RefSeq" id="WP_083626939.1">
    <property type="nucleotide sequence ID" value="NZ_LR734888.1"/>
</dbReference>
<dbReference type="EMBL" id="CZCU02000169">
    <property type="protein sequence ID" value="VXD25680.1"/>
    <property type="molecule type" value="Genomic_DNA"/>
</dbReference>
<evidence type="ECO:0000313" key="2">
    <source>
        <dbReference type="EMBL" id="VXD25680.1"/>
    </source>
</evidence>
<dbReference type="Proteomes" id="UP000184550">
    <property type="component" value="Unassembled WGS sequence"/>
</dbReference>
<feature type="transmembrane region" description="Helical" evidence="1">
    <location>
        <begin position="44"/>
        <end position="64"/>
    </location>
</feature>
<organism evidence="2 3">
    <name type="scientific">Planktothrix serta PCC 8927</name>
    <dbReference type="NCBI Taxonomy" id="671068"/>
    <lineage>
        <taxon>Bacteria</taxon>
        <taxon>Bacillati</taxon>
        <taxon>Cyanobacteriota</taxon>
        <taxon>Cyanophyceae</taxon>
        <taxon>Oscillatoriophycideae</taxon>
        <taxon>Oscillatoriales</taxon>
        <taxon>Microcoleaceae</taxon>
        <taxon>Planktothrix</taxon>
    </lineage>
</organism>
<gene>
    <name evidence="2" type="ORF">PL8927_900051</name>
</gene>
<keyword evidence="3" id="KW-1185">Reference proteome</keyword>
<keyword evidence="1" id="KW-1133">Transmembrane helix</keyword>
<sequence>MAVSLLIKVISTILLTSALGLELWNFLTGFFNTAHLHWLNWVVIIERLAIIIHGAEALIASYYARSKNQHPLQYGIYTFFVGTVGLVELFQDQTNQINWKWSIK</sequence>